<dbReference type="PANTHER" id="PTHR11066">
    <property type="entry name" value="ACYL-COA THIOESTERASE"/>
    <property type="match status" value="1"/>
</dbReference>
<dbReference type="GeneID" id="92050229"/>
<dbReference type="InterPro" id="IPR049449">
    <property type="entry name" value="TesB_ACOT8-like_N"/>
</dbReference>
<dbReference type="Pfam" id="PF20789">
    <property type="entry name" value="4HBT_3C"/>
    <property type="match status" value="1"/>
</dbReference>
<feature type="compositionally biased region" description="Basic residues" evidence="3">
    <location>
        <begin position="323"/>
        <end position="334"/>
    </location>
</feature>
<evidence type="ECO:0000259" key="5">
    <source>
        <dbReference type="Pfam" id="PF20789"/>
    </source>
</evidence>
<dbReference type="InterPro" id="IPR042171">
    <property type="entry name" value="Acyl-CoA_hotdog"/>
</dbReference>
<evidence type="ECO:0000256" key="1">
    <source>
        <dbReference type="ARBA" id="ARBA00006538"/>
    </source>
</evidence>
<dbReference type="InterPro" id="IPR029069">
    <property type="entry name" value="HotDog_dom_sf"/>
</dbReference>
<evidence type="ECO:0000256" key="2">
    <source>
        <dbReference type="ARBA" id="ARBA00022801"/>
    </source>
</evidence>
<dbReference type="EMBL" id="JAQQWN010000009">
    <property type="protein sequence ID" value="KAK8066108.1"/>
    <property type="molecule type" value="Genomic_DNA"/>
</dbReference>
<dbReference type="Gene3D" id="2.40.160.210">
    <property type="entry name" value="Acyl-CoA thioesterase, double hotdog domain"/>
    <property type="match status" value="1"/>
</dbReference>
<evidence type="ECO:0000259" key="4">
    <source>
        <dbReference type="Pfam" id="PF13622"/>
    </source>
</evidence>
<dbReference type="PANTHER" id="PTHR11066:SF35">
    <property type="entry name" value="ACYL-COA THIOESTERASE II"/>
    <property type="match status" value="1"/>
</dbReference>
<comment type="similarity">
    <text evidence="1">Belongs to the C/M/P thioester hydrolase family.</text>
</comment>
<keyword evidence="7" id="KW-1185">Reference proteome</keyword>
<comment type="caution">
    <text evidence="6">The sequence shown here is derived from an EMBL/GenBank/DDBJ whole genome shotgun (WGS) entry which is preliminary data.</text>
</comment>
<accession>A0ABR1V802</accession>
<keyword evidence="2" id="KW-0378">Hydrolase</keyword>
<dbReference type="CDD" id="cd03444">
    <property type="entry name" value="Thioesterase_II_repeat1"/>
    <property type="match status" value="1"/>
</dbReference>
<feature type="region of interest" description="Disordered" evidence="3">
    <location>
        <begin position="323"/>
        <end position="343"/>
    </location>
</feature>
<evidence type="ECO:0000313" key="7">
    <source>
        <dbReference type="Proteomes" id="UP001433268"/>
    </source>
</evidence>
<dbReference type="Proteomes" id="UP001433268">
    <property type="component" value="Unassembled WGS sequence"/>
</dbReference>
<reference evidence="6 7" key="1">
    <citation type="submission" date="2023-01" db="EMBL/GenBank/DDBJ databases">
        <title>Analysis of 21 Apiospora genomes using comparative genomics revels a genus with tremendous synthesis potential of carbohydrate active enzymes and secondary metabolites.</title>
        <authorList>
            <person name="Sorensen T."/>
        </authorList>
    </citation>
    <scope>NUCLEOTIDE SEQUENCE [LARGE SCALE GENOMIC DNA]</scope>
    <source>
        <strain evidence="6 7">CBS 114990</strain>
    </source>
</reference>
<evidence type="ECO:0000313" key="6">
    <source>
        <dbReference type="EMBL" id="KAK8066108.1"/>
    </source>
</evidence>
<feature type="domain" description="Acyl-CoA thioesterase-like N-terminal HotDog" evidence="4">
    <location>
        <begin position="25"/>
        <end position="105"/>
    </location>
</feature>
<proteinExistence type="inferred from homology"/>
<dbReference type="RefSeq" id="XP_066662861.1">
    <property type="nucleotide sequence ID" value="XM_066817169.1"/>
</dbReference>
<evidence type="ECO:0000256" key="3">
    <source>
        <dbReference type="SAM" id="MobiDB-lite"/>
    </source>
</evidence>
<name>A0ABR1V802_9PEZI</name>
<dbReference type="Pfam" id="PF13622">
    <property type="entry name" value="4HBT_3"/>
    <property type="match status" value="1"/>
</dbReference>
<dbReference type="InterPro" id="IPR003703">
    <property type="entry name" value="Acyl_CoA_thio"/>
</dbReference>
<organism evidence="6 7">
    <name type="scientific">Apiospora hydei</name>
    <dbReference type="NCBI Taxonomy" id="1337664"/>
    <lineage>
        <taxon>Eukaryota</taxon>
        <taxon>Fungi</taxon>
        <taxon>Dikarya</taxon>
        <taxon>Ascomycota</taxon>
        <taxon>Pezizomycotina</taxon>
        <taxon>Sordariomycetes</taxon>
        <taxon>Xylariomycetidae</taxon>
        <taxon>Amphisphaeriales</taxon>
        <taxon>Apiosporaceae</taxon>
        <taxon>Apiospora</taxon>
    </lineage>
</organism>
<dbReference type="SUPFAM" id="SSF54637">
    <property type="entry name" value="Thioesterase/thiol ester dehydrase-isomerase"/>
    <property type="match status" value="2"/>
</dbReference>
<gene>
    <name evidence="6" type="ORF">PG997_012855</name>
</gene>
<protein>
    <submittedName>
        <fullName evidence="6">Uncharacterized protein</fullName>
    </submittedName>
</protein>
<feature type="domain" description="Acyl-CoA thioesterase-like C-terminal" evidence="5">
    <location>
        <begin position="207"/>
        <end position="320"/>
    </location>
</feature>
<dbReference type="InterPro" id="IPR049450">
    <property type="entry name" value="ACOT8-like_C"/>
</dbReference>
<sequence>MASTTTEQTAIEEIGPGQFRSVYNPGRMGNAKPIAYGGCTLGVAVRAAYAAAVPPTHRLYSLVGHYLGPASTTEPLVCTVHDTRTTKSFATRRVVVQQAQPTATTTNGEQTQMRTCMELIADFHAEGPAAPGMTYSTTPSRAYAGPGAQSEIPAVLTTVLSAAEEAVVARSRDVFGLNERFLETRPCREGVAAQNLNGILKARPTTQDALPLADRTSAEWVRNKTPLESPADHAAALAFCLDGGLSFVPLTHDHGWLTDVAACSSLDFALRVMAPRPDFNRWHLRERRTIVGGAGRTYSEGRMWDEEGNLVAVMSQQSIMRAKRGKRRERRRRRGCETTPNMP</sequence>